<dbReference type="GO" id="GO:0004565">
    <property type="term" value="F:beta-galactosidase activity"/>
    <property type="evidence" value="ECO:0007669"/>
    <property type="project" value="UniProtKB-EC"/>
</dbReference>
<dbReference type="VEuPathDB" id="CryptoDB:Vbra_15040"/>
<comment type="similarity">
    <text evidence="2 7">Belongs to the glycosyl hydrolase 35 family.</text>
</comment>
<dbReference type="Proteomes" id="UP000041254">
    <property type="component" value="Unassembled WGS sequence"/>
</dbReference>
<evidence type="ECO:0000256" key="6">
    <source>
        <dbReference type="ARBA" id="ARBA00023295"/>
    </source>
</evidence>
<gene>
    <name evidence="12" type="ORF">Vbra_15040</name>
</gene>
<evidence type="ECO:0000259" key="11">
    <source>
        <dbReference type="Pfam" id="PF21467"/>
    </source>
</evidence>
<dbReference type="FunFam" id="3.20.20.80:FF:000006">
    <property type="entry name" value="Beta-galactosidase"/>
    <property type="match status" value="1"/>
</dbReference>
<keyword evidence="6" id="KW-0326">Glycosidase</keyword>
<evidence type="ECO:0000256" key="1">
    <source>
        <dbReference type="ARBA" id="ARBA00001412"/>
    </source>
</evidence>
<dbReference type="SUPFAM" id="SSF49785">
    <property type="entry name" value="Galactose-binding domain-like"/>
    <property type="match status" value="1"/>
</dbReference>
<accession>A0A0G4FCC5</accession>
<evidence type="ECO:0000256" key="8">
    <source>
        <dbReference type="SAM" id="MobiDB-lite"/>
    </source>
</evidence>
<dbReference type="InterPro" id="IPR001944">
    <property type="entry name" value="Glycoside_Hdrlase_35"/>
</dbReference>
<dbReference type="Gene3D" id="3.20.20.80">
    <property type="entry name" value="Glycosidases"/>
    <property type="match status" value="1"/>
</dbReference>
<dbReference type="Pfam" id="PF01301">
    <property type="entry name" value="Glyco_hydro_35"/>
    <property type="match status" value="1"/>
</dbReference>
<evidence type="ECO:0000256" key="9">
    <source>
        <dbReference type="SAM" id="SignalP"/>
    </source>
</evidence>
<dbReference type="InParanoid" id="A0A0G4FCC5"/>
<keyword evidence="4 9" id="KW-0732">Signal</keyword>
<evidence type="ECO:0000256" key="2">
    <source>
        <dbReference type="ARBA" id="ARBA00009809"/>
    </source>
</evidence>
<dbReference type="InterPro" id="IPR031330">
    <property type="entry name" value="Gly_Hdrlase_35_cat"/>
</dbReference>
<dbReference type="OrthoDB" id="422052at2759"/>
<organism evidence="12 13">
    <name type="scientific">Vitrella brassicaformis (strain CCMP3155)</name>
    <dbReference type="NCBI Taxonomy" id="1169540"/>
    <lineage>
        <taxon>Eukaryota</taxon>
        <taxon>Sar</taxon>
        <taxon>Alveolata</taxon>
        <taxon>Colpodellida</taxon>
        <taxon>Vitrellaceae</taxon>
        <taxon>Vitrella</taxon>
    </lineage>
</organism>
<feature type="region of interest" description="Disordered" evidence="8">
    <location>
        <begin position="705"/>
        <end position="730"/>
    </location>
</feature>
<comment type="catalytic activity">
    <reaction evidence="1">
        <text>Hydrolysis of terminal non-reducing beta-D-galactose residues in beta-D-galactosides.</text>
        <dbReference type="EC" id="3.2.1.23"/>
    </reaction>
</comment>
<evidence type="ECO:0000313" key="13">
    <source>
        <dbReference type="Proteomes" id="UP000041254"/>
    </source>
</evidence>
<dbReference type="GO" id="GO:0005975">
    <property type="term" value="P:carbohydrate metabolic process"/>
    <property type="evidence" value="ECO:0007669"/>
    <property type="project" value="InterPro"/>
</dbReference>
<dbReference type="STRING" id="1169540.A0A0G4FCC5"/>
<dbReference type="PRINTS" id="PR00742">
    <property type="entry name" value="GLHYDRLASE35"/>
</dbReference>
<name>A0A0G4FCC5_VITBC</name>
<dbReference type="EC" id="3.2.1.23" evidence="3"/>
<dbReference type="InterPro" id="IPR048913">
    <property type="entry name" value="BetaGal_gal-bd"/>
</dbReference>
<feature type="chain" id="PRO_5005189080" description="beta-galactosidase" evidence="9">
    <location>
        <begin position="17"/>
        <end position="781"/>
    </location>
</feature>
<dbReference type="OMA" id="CGNYNHG"/>
<evidence type="ECO:0000256" key="4">
    <source>
        <dbReference type="ARBA" id="ARBA00022729"/>
    </source>
</evidence>
<keyword evidence="13" id="KW-1185">Reference proteome</keyword>
<dbReference type="PANTHER" id="PTHR23421">
    <property type="entry name" value="BETA-GALACTOSIDASE RELATED"/>
    <property type="match status" value="1"/>
</dbReference>
<evidence type="ECO:0000256" key="7">
    <source>
        <dbReference type="RuleBase" id="RU003679"/>
    </source>
</evidence>
<dbReference type="InterPro" id="IPR017853">
    <property type="entry name" value="GH"/>
</dbReference>
<keyword evidence="5" id="KW-0378">Hydrolase</keyword>
<dbReference type="EMBL" id="CDMY01000405">
    <property type="protein sequence ID" value="CEM10807.1"/>
    <property type="molecule type" value="Genomic_DNA"/>
</dbReference>
<proteinExistence type="inferred from homology"/>
<evidence type="ECO:0000256" key="5">
    <source>
        <dbReference type="ARBA" id="ARBA00022801"/>
    </source>
</evidence>
<dbReference type="PhylomeDB" id="A0A0G4FCC5"/>
<dbReference type="InterPro" id="IPR008979">
    <property type="entry name" value="Galactose-bd-like_sf"/>
</dbReference>
<evidence type="ECO:0000313" key="12">
    <source>
        <dbReference type="EMBL" id="CEM10807.1"/>
    </source>
</evidence>
<sequence>MLIALIYISAAAASAALEDSSAGFIRYSQLNGSPYTVTYNSSSLLIDGRPSLILSAGIHYPRASAGEWDRIFRYIKAAGFNAIQSYVFWNIHEPIEGQFDFTGRRNLTLFLHKAAEHDLFVVLRPGPYVCAEWTYGGIPVWLRAVEGMAFRQYNELWMGYMTKYMRWIMQLVEPSLPRNGGNIIVAQVENEYGYQSEKMPDGHKYVEYCADLANSLETDVPWIMCKQDDAPPSVIHTCNGNDCWKWIPHQCGADGQPCMWTEHWVQWFRKWGEVQRYITPDVVTYRDLRWFASGGVHRNYYQSFGGSNFGRTAAQSITTSYDYGAALDEYGFPREPLYSHVKTMQLVLATYSHVLTTQAPPVPTRLDQNDTSVVAFDWGPVAFLVNENGPTISRTVPWKGHSVSLRGQSVVIVDEEGDILFDSAELPSPHTLASVPLAGAKRSFTSSSIAFRRDPTLAYTEDFSECVLPLLPSYFSSQPTEQLTLTNDTTDYLWYIHRVSEGAMASGGTQLAIPAHRHWLMVFVDGVLVAARKSGGNGGSVIELQRPPQKTIALLSSTLGLVNFGAYQERWHAGIYGGAVKLDGRPLEGWEHCPGVGGETLQLWDDPLQHSDGWRDTKSAGVDVSAWRDVPIVWYKAEIDIDEAIDMDGTKYYLTLFDEDGHGGLLKGSAFVNGHALGRYWNITSQGSDWPVGSSSVKADIVQEARRRRSLSSGPREGGPDPSRLQTYHVPPDWLVEGKNTLVVFEEIGGDPRSVTITRRRVTGDRMGFIRHGGREAAIYA</sequence>
<reference evidence="12 13" key="1">
    <citation type="submission" date="2014-11" db="EMBL/GenBank/DDBJ databases">
        <authorList>
            <person name="Zhu J."/>
            <person name="Qi W."/>
            <person name="Song R."/>
        </authorList>
    </citation>
    <scope>NUCLEOTIDE SEQUENCE [LARGE SCALE GENOMIC DNA]</scope>
</reference>
<feature type="domain" description="Glycoside hydrolase 35 catalytic" evidence="10">
    <location>
        <begin position="43"/>
        <end position="344"/>
    </location>
</feature>
<dbReference type="AlphaFoldDB" id="A0A0G4FCC5"/>
<dbReference type="Pfam" id="PF21467">
    <property type="entry name" value="BetaGal_gal-bd"/>
    <property type="match status" value="1"/>
</dbReference>
<dbReference type="Gene3D" id="2.60.120.260">
    <property type="entry name" value="Galactose-binding domain-like"/>
    <property type="match status" value="2"/>
</dbReference>
<feature type="signal peptide" evidence="9">
    <location>
        <begin position="1"/>
        <end position="16"/>
    </location>
</feature>
<feature type="domain" description="Beta-galactosidase galactose-binding" evidence="11">
    <location>
        <begin position="633"/>
        <end position="740"/>
    </location>
</feature>
<protein>
    <recommendedName>
        <fullName evidence="3">beta-galactosidase</fullName>
        <ecNumber evidence="3">3.2.1.23</ecNumber>
    </recommendedName>
</protein>
<dbReference type="SUPFAM" id="SSF51445">
    <property type="entry name" value="(Trans)glycosidases"/>
    <property type="match status" value="1"/>
</dbReference>
<evidence type="ECO:0000259" key="10">
    <source>
        <dbReference type="Pfam" id="PF01301"/>
    </source>
</evidence>
<evidence type="ECO:0000256" key="3">
    <source>
        <dbReference type="ARBA" id="ARBA00012756"/>
    </source>
</evidence>